<dbReference type="AlphaFoldDB" id="A0A9D2C9G0"/>
<keyword evidence="1" id="KW-0472">Membrane</keyword>
<proteinExistence type="predicted"/>
<comment type="caution">
    <text evidence="2">The sequence shown here is derived from an EMBL/GenBank/DDBJ whole genome shotgun (WGS) entry which is preliminary data.</text>
</comment>
<protein>
    <submittedName>
        <fullName evidence="2">Uncharacterized protein</fullName>
    </submittedName>
</protein>
<keyword evidence="1" id="KW-0812">Transmembrane</keyword>
<accession>A0A9D2C9G0</accession>
<evidence type="ECO:0000256" key="1">
    <source>
        <dbReference type="SAM" id="Phobius"/>
    </source>
</evidence>
<gene>
    <name evidence="2" type="ORF">H9830_03430</name>
</gene>
<feature type="transmembrane region" description="Helical" evidence="1">
    <location>
        <begin position="9"/>
        <end position="27"/>
    </location>
</feature>
<evidence type="ECO:0000313" key="3">
    <source>
        <dbReference type="Proteomes" id="UP000824005"/>
    </source>
</evidence>
<sequence>MWRTPRNAITPWLFLVAGACMIAAGFIRPEETWVRWVMVIAGILFIVNALLQFVLRNRESRDRSSNDRDVR</sequence>
<dbReference type="Proteomes" id="UP000824005">
    <property type="component" value="Unassembled WGS sequence"/>
</dbReference>
<organism evidence="2 3">
    <name type="scientific">Candidatus Agrococcus pullicola</name>
    <dbReference type="NCBI Taxonomy" id="2838429"/>
    <lineage>
        <taxon>Bacteria</taxon>
        <taxon>Bacillati</taxon>
        <taxon>Actinomycetota</taxon>
        <taxon>Actinomycetes</taxon>
        <taxon>Micrococcales</taxon>
        <taxon>Microbacteriaceae</taxon>
        <taxon>Agrococcus</taxon>
    </lineage>
</organism>
<name>A0A9D2C9G0_9MICO</name>
<feature type="transmembrane region" description="Helical" evidence="1">
    <location>
        <begin position="33"/>
        <end position="55"/>
    </location>
</feature>
<reference evidence="2" key="1">
    <citation type="journal article" date="2021" name="PeerJ">
        <title>Extensive microbial diversity within the chicken gut microbiome revealed by metagenomics and culture.</title>
        <authorList>
            <person name="Gilroy R."/>
            <person name="Ravi A."/>
            <person name="Getino M."/>
            <person name="Pursley I."/>
            <person name="Horton D.L."/>
            <person name="Alikhan N.F."/>
            <person name="Baker D."/>
            <person name="Gharbi K."/>
            <person name="Hall N."/>
            <person name="Watson M."/>
            <person name="Adriaenssens E.M."/>
            <person name="Foster-Nyarko E."/>
            <person name="Jarju S."/>
            <person name="Secka A."/>
            <person name="Antonio M."/>
            <person name="Oren A."/>
            <person name="Chaudhuri R.R."/>
            <person name="La Ragione R."/>
            <person name="Hildebrand F."/>
            <person name="Pallen M.J."/>
        </authorList>
    </citation>
    <scope>NUCLEOTIDE SEQUENCE</scope>
    <source>
        <strain evidence="2">ChiGjej1B1-98</strain>
    </source>
</reference>
<reference evidence="2" key="2">
    <citation type="submission" date="2021-04" db="EMBL/GenBank/DDBJ databases">
        <authorList>
            <person name="Gilroy R."/>
        </authorList>
    </citation>
    <scope>NUCLEOTIDE SEQUENCE</scope>
    <source>
        <strain evidence="2">ChiGjej1B1-98</strain>
    </source>
</reference>
<keyword evidence="1" id="KW-1133">Transmembrane helix</keyword>
<dbReference type="EMBL" id="DXDC01000103">
    <property type="protein sequence ID" value="HIY65315.1"/>
    <property type="molecule type" value="Genomic_DNA"/>
</dbReference>
<dbReference type="PROSITE" id="PS51257">
    <property type="entry name" value="PROKAR_LIPOPROTEIN"/>
    <property type="match status" value="1"/>
</dbReference>
<evidence type="ECO:0000313" key="2">
    <source>
        <dbReference type="EMBL" id="HIY65315.1"/>
    </source>
</evidence>